<dbReference type="GO" id="GO:0016787">
    <property type="term" value="F:hydrolase activity"/>
    <property type="evidence" value="ECO:0007669"/>
    <property type="project" value="UniProtKB-KW"/>
</dbReference>
<dbReference type="RefSeq" id="WP_187536910.1">
    <property type="nucleotide sequence ID" value="NZ_JACRTL010000012.1"/>
</dbReference>
<keyword evidence="6" id="KW-0255">Endonuclease</keyword>
<dbReference type="Pfam" id="PF01844">
    <property type="entry name" value="HNH"/>
    <property type="match status" value="1"/>
</dbReference>
<name>A0A8J6TW61_9FIRM</name>
<feature type="domain" description="HNH" evidence="5">
    <location>
        <begin position="31"/>
        <end position="81"/>
    </location>
</feature>
<dbReference type="GO" id="GO:0004519">
    <property type="term" value="F:endonuclease activity"/>
    <property type="evidence" value="ECO:0007669"/>
    <property type="project" value="UniProtKB-KW"/>
</dbReference>
<dbReference type="Proteomes" id="UP000632659">
    <property type="component" value="Unassembled WGS sequence"/>
</dbReference>
<evidence type="ECO:0000256" key="3">
    <source>
        <dbReference type="ARBA" id="ARBA00038412"/>
    </source>
</evidence>
<evidence type="ECO:0000313" key="6">
    <source>
        <dbReference type="EMBL" id="MBC8612088.1"/>
    </source>
</evidence>
<keyword evidence="2" id="KW-0378">Hydrolase</keyword>
<evidence type="ECO:0000256" key="1">
    <source>
        <dbReference type="ARBA" id="ARBA00022722"/>
    </source>
</evidence>
<dbReference type="CDD" id="cd00085">
    <property type="entry name" value="HNHc"/>
    <property type="match status" value="1"/>
</dbReference>
<evidence type="ECO:0000259" key="5">
    <source>
        <dbReference type="Pfam" id="PF01844"/>
    </source>
</evidence>
<dbReference type="GO" id="GO:0008270">
    <property type="term" value="F:zinc ion binding"/>
    <property type="evidence" value="ECO:0007669"/>
    <property type="project" value="InterPro"/>
</dbReference>
<dbReference type="GO" id="GO:0005829">
    <property type="term" value="C:cytosol"/>
    <property type="evidence" value="ECO:0007669"/>
    <property type="project" value="TreeGrafter"/>
</dbReference>
<evidence type="ECO:0000256" key="2">
    <source>
        <dbReference type="ARBA" id="ARBA00022801"/>
    </source>
</evidence>
<dbReference type="InterPro" id="IPR002711">
    <property type="entry name" value="HNH"/>
</dbReference>
<accession>A0A8J6TW61</accession>
<dbReference type="PANTHER" id="PTHR41286:SF1">
    <property type="entry name" value="HNH NUCLEASE YAJD-RELATED"/>
    <property type="match status" value="1"/>
</dbReference>
<evidence type="ECO:0000313" key="7">
    <source>
        <dbReference type="Proteomes" id="UP000632659"/>
    </source>
</evidence>
<dbReference type="PANTHER" id="PTHR41286">
    <property type="entry name" value="HNH NUCLEASE YAJD-RELATED"/>
    <property type="match status" value="1"/>
</dbReference>
<evidence type="ECO:0000256" key="4">
    <source>
        <dbReference type="ARBA" id="ARBA00040194"/>
    </source>
</evidence>
<dbReference type="InterPro" id="IPR003615">
    <property type="entry name" value="HNH_nuc"/>
</dbReference>
<comment type="caution">
    <text evidence="6">The sequence shown here is derived from an EMBL/GenBank/DDBJ whole genome shotgun (WGS) entry which is preliminary data.</text>
</comment>
<sequence length="97" mass="11117">MPMKEFARTFYKSKAWRNCRKTYAQSVGGLCEQCLKNGIYKAGEIVHHKTALTPDNINDPDISLSWDNLELLCRDCHAKAHGSTKRYKVDEMGRVII</sequence>
<keyword evidence="7" id="KW-1185">Reference proteome</keyword>
<gene>
    <name evidence="6" type="ORF">H8702_13400</name>
</gene>
<proteinExistence type="inferred from homology"/>
<organism evidence="6 7">
    <name type="scientific">Massiliimalia timonensis</name>
    <dbReference type="NCBI Taxonomy" id="1987501"/>
    <lineage>
        <taxon>Bacteria</taxon>
        <taxon>Bacillati</taxon>
        <taxon>Bacillota</taxon>
        <taxon>Clostridia</taxon>
        <taxon>Eubacteriales</taxon>
        <taxon>Oscillospiraceae</taxon>
        <taxon>Massiliimalia</taxon>
    </lineage>
</organism>
<dbReference type="AlphaFoldDB" id="A0A8J6TW61"/>
<dbReference type="EMBL" id="JACRTL010000012">
    <property type="protein sequence ID" value="MBC8612088.1"/>
    <property type="molecule type" value="Genomic_DNA"/>
</dbReference>
<dbReference type="GO" id="GO:0003676">
    <property type="term" value="F:nucleic acid binding"/>
    <property type="evidence" value="ECO:0007669"/>
    <property type="project" value="InterPro"/>
</dbReference>
<keyword evidence="1" id="KW-0540">Nuclease</keyword>
<comment type="similarity">
    <text evidence="3">Belongs to the HNH nuclease family.</text>
</comment>
<protein>
    <recommendedName>
        <fullName evidence="4">Putative HNH nuclease YajD</fullName>
    </recommendedName>
</protein>
<reference evidence="6" key="1">
    <citation type="submission" date="2020-08" db="EMBL/GenBank/DDBJ databases">
        <title>Genome public.</title>
        <authorList>
            <person name="Liu C."/>
            <person name="Sun Q."/>
        </authorList>
    </citation>
    <scope>NUCLEOTIDE SEQUENCE</scope>
    <source>
        <strain evidence="6">NSJ-15</strain>
    </source>
</reference>